<evidence type="ECO:0000313" key="2">
    <source>
        <dbReference type="Proteomes" id="UP000662931"/>
    </source>
</evidence>
<gene>
    <name evidence="1" type="ORF">FOA43_001192</name>
</gene>
<dbReference type="RefSeq" id="XP_038777442.1">
    <property type="nucleotide sequence ID" value="XM_038921514.1"/>
</dbReference>
<protein>
    <submittedName>
        <fullName evidence="1">Uncharacterized protein</fullName>
    </submittedName>
</protein>
<dbReference type="OrthoDB" id="5581259at2759"/>
<dbReference type="EMBL" id="CP064812">
    <property type="protein sequence ID" value="QPG73877.1"/>
    <property type="molecule type" value="Genomic_DNA"/>
</dbReference>
<proteinExistence type="predicted"/>
<dbReference type="Proteomes" id="UP000662931">
    <property type="component" value="Chromosome 1"/>
</dbReference>
<evidence type="ECO:0000313" key="1">
    <source>
        <dbReference type="EMBL" id="QPG73877.1"/>
    </source>
</evidence>
<reference evidence="1" key="1">
    <citation type="submission" date="2020-10" db="EMBL/GenBank/DDBJ databases">
        <authorList>
            <person name="Roach M.J.R."/>
        </authorList>
    </citation>
    <scope>NUCLEOTIDE SEQUENCE</scope>
    <source>
        <strain evidence="1">CBS 1945</strain>
    </source>
</reference>
<name>A0A875RTV0_EENNA</name>
<accession>A0A875RTV0</accession>
<organism evidence="1 2">
    <name type="scientific">Eeniella nana</name>
    <name type="common">Yeast</name>
    <name type="synonym">Brettanomyces nanus</name>
    <dbReference type="NCBI Taxonomy" id="13502"/>
    <lineage>
        <taxon>Eukaryota</taxon>
        <taxon>Fungi</taxon>
        <taxon>Dikarya</taxon>
        <taxon>Ascomycota</taxon>
        <taxon>Saccharomycotina</taxon>
        <taxon>Pichiomycetes</taxon>
        <taxon>Pichiales</taxon>
        <taxon>Pichiaceae</taxon>
        <taxon>Brettanomyces</taxon>
    </lineage>
</organism>
<dbReference type="KEGG" id="bnn:FOA43_001192"/>
<dbReference type="AlphaFoldDB" id="A0A875RTV0"/>
<keyword evidence="2" id="KW-1185">Reference proteome</keyword>
<dbReference type="GeneID" id="62194593"/>
<sequence length="135" mass="15322">MEEYPTHSLSVSLAPFIQYIEGPLLITCAHFDLAVVPLLAKECYNRSTLYPLIFYLFIWGLRVEYSDASRIAISNLIILCNSVILHQAIPQTIQDRWVNTREKFAEMFSLDICLATKSKQSNIGVVEGKESVPIK</sequence>